<dbReference type="AlphaFoldDB" id="A0A6G4A2Y1"/>
<dbReference type="RefSeq" id="WP_205516889.1">
    <property type="nucleotide sequence ID" value="NZ_JAAIKC010000008.1"/>
</dbReference>
<keyword evidence="1" id="KW-0472">Membrane</keyword>
<keyword evidence="1" id="KW-1133">Transmembrane helix</keyword>
<comment type="caution">
    <text evidence="2">The sequence shown here is derived from an EMBL/GenBank/DDBJ whole genome shotgun (WGS) entry which is preliminary data.</text>
</comment>
<feature type="transmembrane region" description="Helical" evidence="1">
    <location>
        <begin position="60"/>
        <end position="77"/>
    </location>
</feature>
<accession>A0A6G4A2Y1</accession>
<name>A0A6G4A2Y1_9BACL</name>
<keyword evidence="1" id="KW-0812">Transmembrane</keyword>
<sequence>MGSLILLMISVVISGIGFQFVNWRSEVSDEVEGETKSSSSRKKAIIARQDKSLGRVYRSYLFWIAVAGIVVSIGLSYL</sequence>
<proteinExistence type="predicted"/>
<organism evidence="2">
    <name type="scientific">Paenibacillus sp. SYP-B3998</name>
    <dbReference type="NCBI Taxonomy" id="2678564"/>
    <lineage>
        <taxon>Bacteria</taxon>
        <taxon>Bacillati</taxon>
        <taxon>Bacillota</taxon>
        <taxon>Bacilli</taxon>
        <taxon>Bacillales</taxon>
        <taxon>Paenibacillaceae</taxon>
        <taxon>Paenibacillus</taxon>
    </lineage>
</organism>
<reference evidence="2" key="1">
    <citation type="submission" date="2020-02" db="EMBL/GenBank/DDBJ databases">
        <authorList>
            <person name="Shen X.-R."/>
            <person name="Zhang Y.-X."/>
        </authorList>
    </citation>
    <scope>NUCLEOTIDE SEQUENCE</scope>
    <source>
        <strain evidence="2">SYP-B3998</strain>
    </source>
</reference>
<evidence type="ECO:0000256" key="1">
    <source>
        <dbReference type="SAM" id="Phobius"/>
    </source>
</evidence>
<gene>
    <name evidence="2" type="ORF">GK047_20030</name>
</gene>
<dbReference type="EMBL" id="JAAIKC010000008">
    <property type="protein sequence ID" value="NEW08294.1"/>
    <property type="molecule type" value="Genomic_DNA"/>
</dbReference>
<protein>
    <submittedName>
        <fullName evidence="2">Uncharacterized protein</fullName>
    </submittedName>
</protein>
<evidence type="ECO:0000313" key="2">
    <source>
        <dbReference type="EMBL" id="NEW08294.1"/>
    </source>
</evidence>